<feature type="transmembrane region" description="Helical" evidence="2">
    <location>
        <begin position="109"/>
        <end position="125"/>
    </location>
</feature>
<keyword evidence="2" id="KW-0472">Membrane</keyword>
<protein>
    <recommendedName>
        <fullName evidence="5">DUF4190 domain-containing protein</fullName>
    </recommendedName>
</protein>
<keyword evidence="2" id="KW-0812">Transmembrane</keyword>
<name>A0A328XYF4_9GAMM</name>
<dbReference type="Proteomes" id="UP000249700">
    <property type="component" value="Unassembled WGS sequence"/>
</dbReference>
<keyword evidence="2" id="KW-1133">Transmembrane helix</keyword>
<feature type="region of interest" description="Disordered" evidence="1">
    <location>
        <begin position="63"/>
        <end position="82"/>
    </location>
</feature>
<evidence type="ECO:0000256" key="2">
    <source>
        <dbReference type="SAM" id="Phobius"/>
    </source>
</evidence>
<dbReference type="AlphaFoldDB" id="A0A328XYF4"/>
<evidence type="ECO:0000256" key="1">
    <source>
        <dbReference type="SAM" id="MobiDB-lite"/>
    </source>
</evidence>
<feature type="compositionally biased region" description="Basic and acidic residues" evidence="1">
    <location>
        <begin position="73"/>
        <end position="82"/>
    </location>
</feature>
<evidence type="ECO:0000313" key="4">
    <source>
        <dbReference type="Proteomes" id="UP000249700"/>
    </source>
</evidence>
<evidence type="ECO:0008006" key="5">
    <source>
        <dbReference type="Google" id="ProtNLM"/>
    </source>
</evidence>
<feature type="transmembrane region" description="Helical" evidence="2">
    <location>
        <begin position="137"/>
        <end position="155"/>
    </location>
</feature>
<dbReference type="EMBL" id="QLSX01000001">
    <property type="protein sequence ID" value="RAR64263.1"/>
    <property type="molecule type" value="Genomic_DNA"/>
</dbReference>
<gene>
    <name evidence="3" type="ORF">BCL93_10181</name>
</gene>
<evidence type="ECO:0000313" key="3">
    <source>
        <dbReference type="EMBL" id="RAR64263.1"/>
    </source>
</evidence>
<organism evidence="3 4">
    <name type="scientific">Onishia taeanensis</name>
    <dbReference type="NCBI Taxonomy" id="284577"/>
    <lineage>
        <taxon>Bacteria</taxon>
        <taxon>Pseudomonadati</taxon>
        <taxon>Pseudomonadota</taxon>
        <taxon>Gammaproteobacteria</taxon>
        <taxon>Oceanospirillales</taxon>
        <taxon>Halomonadaceae</taxon>
        <taxon>Onishia</taxon>
    </lineage>
</organism>
<dbReference type="RefSeq" id="WP_112053146.1">
    <property type="nucleotide sequence ID" value="NZ_QLSX01000001.1"/>
</dbReference>
<comment type="caution">
    <text evidence="3">The sequence shown here is derived from an EMBL/GenBank/DDBJ whole genome shotgun (WGS) entry which is preliminary data.</text>
</comment>
<accession>A0A328XYF4</accession>
<dbReference type="OrthoDB" id="9816361at2"/>
<reference evidence="3 4" key="1">
    <citation type="submission" date="2018-06" db="EMBL/GenBank/DDBJ databases">
        <title>Comparative analysis of microorganisms from saline springs in Andes Mountain Range, Colombia.</title>
        <authorList>
            <person name="Rubin E."/>
        </authorList>
    </citation>
    <scope>NUCLEOTIDE SEQUENCE [LARGE SCALE GENOMIC DNA]</scope>
    <source>
        <strain evidence="3 4">USBA-857</strain>
    </source>
</reference>
<proteinExistence type="predicted"/>
<sequence>MDGDILAFDDDAQQGVVEATDGQRFTFQLSDWRGRGLPGPHIAVRFTPRGERAEQLINRPEAQLKARANRPHPPQDDARDAASHRHSGFAIAAISVAFLSMFLDGQAPLLGLVAAVLGVLGLRQIHRAPQRYSGRLFCWGAIGLALLLAVLSVLVDPSMPVEPSIQPPH</sequence>